<feature type="transmembrane region" description="Helical" evidence="1">
    <location>
        <begin position="94"/>
        <end position="111"/>
    </location>
</feature>
<feature type="transmembrane region" description="Helical" evidence="1">
    <location>
        <begin position="163"/>
        <end position="181"/>
    </location>
</feature>
<keyword evidence="1" id="KW-0812">Transmembrane</keyword>
<name>A0ABR5ARH6_BACBA</name>
<dbReference type="Proteomes" id="UP000031982">
    <property type="component" value="Unassembled WGS sequence"/>
</dbReference>
<dbReference type="Pfam" id="PF09997">
    <property type="entry name" value="DUF2238"/>
    <property type="match status" value="1"/>
</dbReference>
<proteinExistence type="predicted"/>
<sequence length="188" mass="21126">MKKKAIWILSILFTLLVVGGSVINYINGASFDWTDMLGRVLTSALPLLLLFCKRIPFSLPLIAGYYLLLFSTFFLGAMLRFYDRFSWWDTATHFLGSAFMAFVAIALYKWYIPESAERHVSSWLIFLFVLSFSITSSVMWEGVEFVGTLIGALESDSNKDTMTDLFSGMAGALIVAGYAVFQKKSIVK</sequence>
<evidence type="ECO:0000256" key="1">
    <source>
        <dbReference type="SAM" id="Phobius"/>
    </source>
</evidence>
<reference evidence="2 3" key="1">
    <citation type="submission" date="2015-01" db="EMBL/GenBank/DDBJ databases">
        <title>Genome Assembly of Bacillus badius MTCC 1458.</title>
        <authorList>
            <person name="Verma A."/>
            <person name="Khatri I."/>
            <person name="Mual P."/>
            <person name="Subramanian S."/>
            <person name="Krishnamurthi S."/>
        </authorList>
    </citation>
    <scope>NUCLEOTIDE SEQUENCE [LARGE SCALE GENOMIC DNA]</scope>
    <source>
        <strain evidence="2 3">MTCC 1458</strain>
    </source>
</reference>
<feature type="transmembrane region" description="Helical" evidence="1">
    <location>
        <begin position="36"/>
        <end position="52"/>
    </location>
</feature>
<feature type="transmembrane region" description="Helical" evidence="1">
    <location>
        <begin position="123"/>
        <end position="143"/>
    </location>
</feature>
<keyword evidence="1" id="KW-0472">Membrane</keyword>
<gene>
    <name evidence="2" type="ORF">SD77_1580</name>
</gene>
<organism evidence="2 3">
    <name type="scientific">Bacillus badius</name>
    <dbReference type="NCBI Taxonomy" id="1455"/>
    <lineage>
        <taxon>Bacteria</taxon>
        <taxon>Bacillati</taxon>
        <taxon>Bacillota</taxon>
        <taxon>Bacilli</taxon>
        <taxon>Bacillales</taxon>
        <taxon>Bacillaceae</taxon>
        <taxon>Pseudobacillus</taxon>
    </lineage>
</organism>
<dbReference type="EMBL" id="JXLP01000015">
    <property type="protein sequence ID" value="KIL77337.1"/>
    <property type="molecule type" value="Genomic_DNA"/>
</dbReference>
<feature type="transmembrane region" description="Helical" evidence="1">
    <location>
        <begin position="64"/>
        <end position="82"/>
    </location>
</feature>
<accession>A0ABR5ARH6</accession>
<dbReference type="InterPro" id="IPR014509">
    <property type="entry name" value="YjdF-like"/>
</dbReference>
<dbReference type="RefSeq" id="WP_041101203.1">
    <property type="nucleotide sequence ID" value="NZ_JARTHD010000064.1"/>
</dbReference>
<protein>
    <submittedName>
        <fullName evidence="2">Membrane protein</fullName>
    </submittedName>
</protein>
<evidence type="ECO:0000313" key="3">
    <source>
        <dbReference type="Proteomes" id="UP000031982"/>
    </source>
</evidence>
<evidence type="ECO:0000313" key="2">
    <source>
        <dbReference type="EMBL" id="KIL77337.1"/>
    </source>
</evidence>
<comment type="caution">
    <text evidence="2">The sequence shown here is derived from an EMBL/GenBank/DDBJ whole genome shotgun (WGS) entry which is preliminary data.</text>
</comment>
<keyword evidence="3" id="KW-1185">Reference proteome</keyword>
<keyword evidence="1" id="KW-1133">Transmembrane helix</keyword>